<dbReference type="Gene3D" id="2.60.120.10">
    <property type="entry name" value="Jelly Rolls"/>
    <property type="match status" value="1"/>
</dbReference>
<dbReference type="CDD" id="cd10548">
    <property type="entry name" value="cupin_CDO"/>
    <property type="match status" value="1"/>
</dbReference>
<evidence type="ECO:0000256" key="3">
    <source>
        <dbReference type="ARBA" id="ARBA00022964"/>
    </source>
</evidence>
<dbReference type="EMBL" id="AP019791">
    <property type="protein sequence ID" value="BBL80974.1"/>
    <property type="molecule type" value="Genomic_DNA"/>
</dbReference>
<protein>
    <recommendedName>
        <fullName evidence="9">Cysteine dioxygenase</fullName>
    </recommendedName>
</protein>
<dbReference type="Pfam" id="PF05995">
    <property type="entry name" value="CDO_I"/>
    <property type="match status" value="1"/>
</dbReference>
<dbReference type="PANTHER" id="PTHR12918">
    <property type="entry name" value="CYSTEINE DIOXYGENASE"/>
    <property type="match status" value="1"/>
</dbReference>
<evidence type="ECO:0000256" key="1">
    <source>
        <dbReference type="ARBA" id="ARBA00006622"/>
    </source>
</evidence>
<evidence type="ECO:0000256" key="2">
    <source>
        <dbReference type="ARBA" id="ARBA00022723"/>
    </source>
</evidence>
<dbReference type="InterPro" id="IPR014710">
    <property type="entry name" value="RmlC-like_jellyroll"/>
</dbReference>
<keyword evidence="3" id="KW-0223">Dioxygenase</keyword>
<organism evidence="7 8">
    <name type="scientific">Rubrobacter xylanophilus</name>
    <dbReference type="NCBI Taxonomy" id="49319"/>
    <lineage>
        <taxon>Bacteria</taxon>
        <taxon>Bacillati</taxon>
        <taxon>Actinomycetota</taxon>
        <taxon>Rubrobacteria</taxon>
        <taxon>Rubrobacterales</taxon>
        <taxon>Rubrobacteraceae</taxon>
        <taxon>Rubrobacter</taxon>
    </lineage>
</organism>
<gene>
    <name evidence="7" type="ORF">RxyAA322_28280</name>
</gene>
<dbReference type="GO" id="GO:0016702">
    <property type="term" value="F:oxidoreductase activity, acting on single donors with incorporation of molecular oxygen, incorporation of two atoms of oxygen"/>
    <property type="evidence" value="ECO:0007669"/>
    <property type="project" value="InterPro"/>
</dbReference>
<keyword evidence="8" id="KW-1185">Reference proteome</keyword>
<keyword evidence="4" id="KW-0560">Oxidoreductase</keyword>
<proteinExistence type="inferred from homology"/>
<sequence>MPDIRLPQKPTVEDAADVLRRISADRDFLGTCVLPLLGEAAKARGWYVAHSSAHGPCTLQVFVWPPGTATRVHDHSSWGAFCCVAGSVVEERYGRLDDGRTPEHARLRRLWRRRWGGRSGISTVLPYEGGIHRLANPSAEPAVSVHLYGPRSGKIDGRDYAPLRDYVCDRV</sequence>
<reference evidence="7" key="1">
    <citation type="journal article" date="2019" name="Microbiol. Resour. Announc.">
        <title>Complete Genome Sequence of Rubrobacter xylanophilus Strain AA3-22, Isolated from Arima Onsen in Japan.</title>
        <authorList>
            <person name="Tomariguchi N."/>
            <person name="Miyazaki K."/>
        </authorList>
    </citation>
    <scope>NUCLEOTIDE SEQUENCE [LARGE SCALE GENOMIC DNA]</scope>
    <source>
        <strain evidence="7">AA3-22</strain>
    </source>
</reference>
<feature type="binding site" evidence="6">
    <location>
        <position position="73"/>
    </location>
    <ligand>
        <name>Fe cation</name>
        <dbReference type="ChEBI" id="CHEBI:24875"/>
        <note>catalytic</note>
    </ligand>
</feature>
<accession>A0A510HM31</accession>
<keyword evidence="5 6" id="KW-0408">Iron</keyword>
<feature type="binding site" evidence="6">
    <location>
        <position position="75"/>
    </location>
    <ligand>
        <name>Fe cation</name>
        <dbReference type="ChEBI" id="CHEBI:24875"/>
        <note>catalytic</note>
    </ligand>
</feature>
<evidence type="ECO:0000256" key="5">
    <source>
        <dbReference type="ARBA" id="ARBA00023004"/>
    </source>
</evidence>
<dbReference type="Proteomes" id="UP000318065">
    <property type="component" value="Chromosome"/>
</dbReference>
<evidence type="ECO:0008006" key="9">
    <source>
        <dbReference type="Google" id="ProtNLM"/>
    </source>
</evidence>
<feature type="binding site" evidence="6">
    <location>
        <position position="132"/>
    </location>
    <ligand>
        <name>Fe cation</name>
        <dbReference type="ChEBI" id="CHEBI:24875"/>
        <note>catalytic</note>
    </ligand>
</feature>
<dbReference type="PANTHER" id="PTHR12918:SF1">
    <property type="entry name" value="CYSTEINE DIOXYGENASE TYPE 1"/>
    <property type="match status" value="1"/>
</dbReference>
<dbReference type="SUPFAM" id="SSF51182">
    <property type="entry name" value="RmlC-like cupins"/>
    <property type="match status" value="1"/>
</dbReference>
<dbReference type="AlphaFoldDB" id="A0A510HM31"/>
<evidence type="ECO:0000256" key="4">
    <source>
        <dbReference type="ARBA" id="ARBA00023002"/>
    </source>
</evidence>
<dbReference type="GO" id="GO:0008198">
    <property type="term" value="F:ferrous iron binding"/>
    <property type="evidence" value="ECO:0007669"/>
    <property type="project" value="TreeGrafter"/>
</dbReference>
<evidence type="ECO:0000313" key="7">
    <source>
        <dbReference type="EMBL" id="BBL80974.1"/>
    </source>
</evidence>
<keyword evidence="2 6" id="KW-0479">Metal-binding</keyword>
<comment type="similarity">
    <text evidence="1">Belongs to the cysteine dioxygenase family.</text>
</comment>
<dbReference type="InterPro" id="IPR011051">
    <property type="entry name" value="RmlC_Cupin_sf"/>
</dbReference>
<evidence type="ECO:0000256" key="6">
    <source>
        <dbReference type="PIRSR" id="PIRSR610300-51"/>
    </source>
</evidence>
<evidence type="ECO:0000313" key="8">
    <source>
        <dbReference type="Proteomes" id="UP000318065"/>
    </source>
</evidence>
<dbReference type="InterPro" id="IPR010300">
    <property type="entry name" value="CDO_1"/>
</dbReference>
<name>A0A510HM31_9ACTN</name>